<dbReference type="Proteomes" id="UP001146067">
    <property type="component" value="Unassembled WGS sequence"/>
</dbReference>
<dbReference type="RefSeq" id="WP_270111476.1">
    <property type="nucleotide sequence ID" value="NZ_JAPZVP010000014.1"/>
</dbReference>
<evidence type="ECO:0000313" key="4">
    <source>
        <dbReference type="Proteomes" id="UP001146067"/>
    </source>
</evidence>
<organism evidence="3 4">
    <name type="scientific">Glycomyces luteolus</name>
    <dbReference type="NCBI Taxonomy" id="2670330"/>
    <lineage>
        <taxon>Bacteria</taxon>
        <taxon>Bacillati</taxon>
        <taxon>Actinomycetota</taxon>
        <taxon>Actinomycetes</taxon>
        <taxon>Glycomycetales</taxon>
        <taxon>Glycomycetaceae</taxon>
        <taxon>Glycomyces</taxon>
    </lineage>
</organism>
<keyword evidence="4" id="KW-1185">Reference proteome</keyword>
<dbReference type="InterPro" id="IPR022435">
    <property type="entry name" value="Surface-anchored_actinobac"/>
</dbReference>
<feature type="signal peptide" evidence="2">
    <location>
        <begin position="1"/>
        <end position="28"/>
    </location>
</feature>
<dbReference type="NCBIfam" id="TIGR03769">
    <property type="entry name" value="P_ac_wall_RPT"/>
    <property type="match status" value="2"/>
</dbReference>
<evidence type="ECO:0000256" key="1">
    <source>
        <dbReference type="SAM" id="MobiDB-lite"/>
    </source>
</evidence>
<protein>
    <submittedName>
        <fullName evidence="3">Choice-of-anchor M domain-containing protein</fullName>
    </submittedName>
</protein>
<name>A0A9X3SSQ9_9ACTN</name>
<keyword evidence="2" id="KW-0732">Signal</keyword>
<dbReference type="EMBL" id="JAPZVP010000014">
    <property type="protein sequence ID" value="MDA1361469.1"/>
    <property type="molecule type" value="Genomic_DNA"/>
</dbReference>
<dbReference type="AlphaFoldDB" id="A0A9X3SSQ9"/>
<proteinExistence type="predicted"/>
<evidence type="ECO:0000256" key="2">
    <source>
        <dbReference type="SAM" id="SignalP"/>
    </source>
</evidence>
<evidence type="ECO:0000313" key="3">
    <source>
        <dbReference type="EMBL" id="MDA1361469.1"/>
    </source>
</evidence>
<feature type="region of interest" description="Disordered" evidence="1">
    <location>
        <begin position="219"/>
        <end position="244"/>
    </location>
</feature>
<feature type="chain" id="PRO_5040743410" evidence="2">
    <location>
        <begin position="29"/>
        <end position="615"/>
    </location>
</feature>
<gene>
    <name evidence="3" type="ORF">O1R50_17710</name>
</gene>
<comment type="caution">
    <text evidence="3">The sequence shown here is derived from an EMBL/GenBank/DDBJ whole genome shotgun (WGS) entry which is preliminary data.</text>
</comment>
<reference evidence="3" key="1">
    <citation type="submission" date="2022-12" db="EMBL/GenBank/DDBJ databases">
        <title>Gycomyces niveus sp.nov.,a novel actinomycete isolated from soil in Shouguan.</title>
        <authorList>
            <person name="Yang X."/>
        </authorList>
    </citation>
    <scope>NUCLEOTIDE SEQUENCE</scope>
    <source>
        <strain evidence="3">NEAU-A15</strain>
    </source>
</reference>
<sequence length="615" mass="64341">MTLTSALPRAGALAAALFLTALAAPASAQTPGDRTVLSVGHTDAMQITYENGRMGLRVKDDTGDSVKYHDPADVSFQVLPHAQMAVPEGGALDFIGEPGDPIWLLPFTQDHTLLWPGWSTEELNSGVFKGDKVTMSLVGAEGPGDVALWGLGNFGTPNVWFNSRDGLADSINVNVNSHVHSTWAFTAAGEYTLSWELTGTLADGTEVSTGSVDYHWIVGGLPGEDPGGDPDPDPGGGDPSAPDLDDRLVLDEGHVDVLSTTLDGDALSLRVKDGTRLHAPGTVDRDPDDVAFHAVPESELVLTQPQIDYWQVGDRYSAGDSVWWLPDSQRQGVLFAGWNSDIAGGLLKDDTLGLEFTDFSGPGDLLMFMPGDGIEPTILYADTADGLPDIIATRAKTHAHTDWLFSEPGVYALTWRATATLADGTPIASEPEEFVFVVGEWPADDPDDPGNPELESTQTITATVDADAGGLVISVDPNDRDVVLPALALNSTATRWTTAGELRPVTVTDTRSADPGWNAAAQVSEFASDTGGFSSSHLGWLPGVVSTGDSQQVTPGTAIQGELDGGPGLSTSQILAAAAAGSGRGTCVLGADLRLDLPTDVGSGTYTALVTFTAI</sequence>
<dbReference type="NCBIfam" id="NF038134">
    <property type="entry name" value="choice_anch_M"/>
    <property type="match status" value="2"/>
</dbReference>
<accession>A0A9X3SSQ9</accession>